<evidence type="ECO:0000313" key="1">
    <source>
        <dbReference type="EMBL" id="QJF12377.1"/>
    </source>
</evidence>
<proteinExistence type="predicted"/>
<keyword evidence="2" id="KW-1185">Reference proteome</keyword>
<organismHost>
    <name type="scientific">Pyrobaculum oguniense</name>
    <dbReference type="NCBI Taxonomy" id="99007"/>
</organismHost>
<dbReference type="Proteomes" id="UP000502572">
    <property type="component" value="Segment"/>
</dbReference>
<name>A0A6M3VXN2_PFV2</name>
<evidence type="ECO:0000313" key="2">
    <source>
        <dbReference type="Proteomes" id="UP000502572"/>
    </source>
</evidence>
<organismHost>
    <name type="scientific">Pyrobaculum arsenaticum</name>
    <dbReference type="NCBI Taxonomy" id="121277"/>
</organismHost>
<organism evidence="1 2">
    <name type="scientific">Pyrobaculum filamentous virus 2</name>
    <name type="common">PFV2</name>
    <dbReference type="NCBI Taxonomy" id="2730621"/>
    <lineage>
        <taxon>Viruses</taxon>
        <taxon>Adnaviria</taxon>
        <taxon>Zilligvirae</taxon>
        <taxon>Taleaviricota</taxon>
        <taxon>Tokiviricetes</taxon>
        <taxon>Primavirales</taxon>
        <taxon>Tristromaviridae</taxon>
        <taxon>Alphatristromavirus</taxon>
        <taxon>Alphatristromavirus puteoliense</taxon>
    </lineage>
</organism>
<protein>
    <submittedName>
        <fullName evidence="1">Uncharacterized protein</fullName>
    </submittedName>
</protein>
<dbReference type="EMBL" id="MN876844">
    <property type="protein sequence ID" value="QJF12377.1"/>
    <property type="molecule type" value="Genomic_DNA"/>
</dbReference>
<gene>
    <name evidence="1" type="ORF">PFV2_gp04</name>
</gene>
<sequence length="39" mass="4388">MIDEPLEAPSVSCEELMEMCMRVGGMWCEDYDALCGEDV</sequence>
<accession>A0A6M3VXN2</accession>
<reference evidence="1 2" key="1">
    <citation type="journal article" date="2020" name="ISME J.">
        <title>New virus isolates from Italian hydrothermal environments underscore the biogeographic pattern in archaeal virus communities.</title>
        <authorList>
            <person name="Baquero D.P."/>
            <person name="Contursi P."/>
            <person name="Piochi M."/>
            <person name="Bartolucci S."/>
            <person name="Liu Y."/>
            <person name="Cvirkaite-Krupovic V."/>
            <person name="Prangishvili D."/>
            <person name="Krupovic M."/>
        </authorList>
    </citation>
    <scope>NUCLEOTIDE SEQUENCE [LARGE SCALE GENOMIC DNA]</scope>
    <source>
        <strain evidence="1">4</strain>
    </source>
</reference>